<evidence type="ECO:0000313" key="3">
    <source>
        <dbReference type="Proteomes" id="UP000574690"/>
    </source>
</evidence>
<reference evidence="2 3" key="1">
    <citation type="submission" date="2020-05" db="EMBL/GenBank/DDBJ databases">
        <title>DNA-SIP metagenomic assembled genomes.</title>
        <authorList>
            <person name="Yu J."/>
        </authorList>
    </citation>
    <scope>NUCLEOTIDE SEQUENCE [LARGE SCALE GENOMIC DNA]</scope>
    <source>
        <strain evidence="2">Bin5.27</strain>
    </source>
</reference>
<evidence type="ECO:0000313" key="2">
    <source>
        <dbReference type="EMBL" id="NUQ89641.1"/>
    </source>
</evidence>
<gene>
    <name evidence="2" type="ORF">HOQ43_14430</name>
</gene>
<dbReference type="AlphaFoldDB" id="A0A850CCG7"/>
<feature type="non-terminal residue" evidence="2">
    <location>
        <position position="74"/>
    </location>
</feature>
<dbReference type="Pfam" id="PF25547">
    <property type="entry name" value="WXG100_2"/>
    <property type="match status" value="1"/>
</dbReference>
<protein>
    <recommendedName>
        <fullName evidence="1">Outer membrane channel protein CpnT-like N-terminal domain-containing protein</fullName>
    </recommendedName>
</protein>
<evidence type="ECO:0000259" key="1">
    <source>
        <dbReference type="Pfam" id="PF25547"/>
    </source>
</evidence>
<dbReference type="InterPro" id="IPR057746">
    <property type="entry name" value="CpnT-like_N"/>
</dbReference>
<comment type="caution">
    <text evidence="2">The sequence shown here is derived from an EMBL/GenBank/DDBJ whole genome shotgun (WGS) entry which is preliminary data.</text>
</comment>
<dbReference type="EMBL" id="JABFXE010000597">
    <property type="protein sequence ID" value="NUQ89641.1"/>
    <property type="molecule type" value="Genomic_DNA"/>
</dbReference>
<name>A0A850CCG7_9ACTN</name>
<dbReference type="Proteomes" id="UP000574690">
    <property type="component" value="Unassembled WGS sequence"/>
</dbReference>
<accession>A0A850CCG7</accession>
<sequence length="74" mass="8030">MGLTLPGPLVEALGILGYDWPQSDESHLMNFGESWIDFSSDLQNVGAEAAAATAQAWTDQAGKDIDAFKTWWEG</sequence>
<proteinExistence type="predicted"/>
<feature type="domain" description="Outer membrane channel protein CpnT-like N-terminal" evidence="1">
    <location>
        <begin position="17"/>
        <end position="69"/>
    </location>
</feature>
<organism evidence="2 3">
    <name type="scientific">Glycomyces artemisiae</name>
    <dbReference type="NCBI Taxonomy" id="1076443"/>
    <lineage>
        <taxon>Bacteria</taxon>
        <taxon>Bacillati</taxon>
        <taxon>Actinomycetota</taxon>
        <taxon>Actinomycetes</taxon>
        <taxon>Glycomycetales</taxon>
        <taxon>Glycomycetaceae</taxon>
        <taxon>Glycomyces</taxon>
    </lineage>
</organism>